<dbReference type="PANTHER" id="PTHR33395">
    <property type="entry name" value="TRANSCRIPTASE, PUTATIVE-RELATED-RELATED"/>
    <property type="match status" value="1"/>
</dbReference>
<reference evidence="2" key="1">
    <citation type="submission" date="2021-03" db="EMBL/GenBank/DDBJ databases">
        <authorList>
            <person name="Bekaert M."/>
        </authorList>
    </citation>
    <scope>NUCLEOTIDE SEQUENCE</scope>
</reference>
<protein>
    <recommendedName>
        <fullName evidence="1">Endonuclease/exonuclease/phosphatase domain-containing protein</fullName>
    </recommendedName>
</protein>
<evidence type="ECO:0000259" key="1">
    <source>
        <dbReference type="Pfam" id="PF14529"/>
    </source>
</evidence>
<keyword evidence="3" id="KW-1185">Reference proteome</keyword>
<dbReference type="Gene3D" id="3.60.10.10">
    <property type="entry name" value="Endonuclease/exonuclease/phosphatase"/>
    <property type="match status" value="1"/>
</dbReference>
<dbReference type="Pfam" id="PF14529">
    <property type="entry name" value="Exo_endo_phos_2"/>
    <property type="match status" value="1"/>
</dbReference>
<evidence type="ECO:0000313" key="2">
    <source>
        <dbReference type="EMBL" id="CAG2256709.1"/>
    </source>
</evidence>
<feature type="domain" description="Endonuclease/exonuclease/phosphatase" evidence="1">
    <location>
        <begin position="66"/>
        <end position="178"/>
    </location>
</feature>
<name>A0A8S3VKB0_MYTED</name>
<dbReference type="InterPro" id="IPR005135">
    <property type="entry name" value="Endo/exonuclease/phosphatase"/>
</dbReference>
<dbReference type="EMBL" id="CAJPWZ010003313">
    <property type="protein sequence ID" value="CAG2256709.1"/>
    <property type="molecule type" value="Genomic_DNA"/>
</dbReference>
<evidence type="ECO:0000313" key="3">
    <source>
        <dbReference type="Proteomes" id="UP000683360"/>
    </source>
</evidence>
<dbReference type="Proteomes" id="UP000683360">
    <property type="component" value="Unassembled WGS sequence"/>
</dbReference>
<proteinExistence type="predicted"/>
<dbReference type="AlphaFoldDB" id="A0A8S3VKB0"/>
<accession>A0A8S3VKB0</accession>
<organism evidence="2 3">
    <name type="scientific">Mytilus edulis</name>
    <name type="common">Blue mussel</name>
    <dbReference type="NCBI Taxonomy" id="6550"/>
    <lineage>
        <taxon>Eukaryota</taxon>
        <taxon>Metazoa</taxon>
        <taxon>Spiralia</taxon>
        <taxon>Lophotrochozoa</taxon>
        <taxon>Mollusca</taxon>
        <taxon>Bivalvia</taxon>
        <taxon>Autobranchia</taxon>
        <taxon>Pteriomorphia</taxon>
        <taxon>Mytilida</taxon>
        <taxon>Mytiloidea</taxon>
        <taxon>Mytilidae</taxon>
        <taxon>Mytilinae</taxon>
        <taxon>Mytilus</taxon>
    </lineage>
</organism>
<gene>
    <name evidence="2" type="ORF">MEDL_68015</name>
</gene>
<dbReference type="InterPro" id="IPR036691">
    <property type="entry name" value="Endo/exonu/phosph_ase_sf"/>
</dbReference>
<dbReference type="PANTHER" id="PTHR33395:SF22">
    <property type="entry name" value="REVERSE TRANSCRIPTASE DOMAIN-CONTAINING PROTEIN"/>
    <property type="match status" value="1"/>
</dbReference>
<dbReference type="GO" id="GO:0003824">
    <property type="term" value="F:catalytic activity"/>
    <property type="evidence" value="ECO:0007669"/>
    <property type="project" value="InterPro"/>
</dbReference>
<comment type="caution">
    <text evidence="2">The sequence shown here is derived from an EMBL/GenBank/DDBJ whole genome shotgun (WGS) entry which is preliminary data.</text>
</comment>
<dbReference type="SUPFAM" id="SSF56219">
    <property type="entry name" value="DNase I-like"/>
    <property type="match status" value="1"/>
</dbReference>
<dbReference type="OrthoDB" id="6780717at2759"/>
<sequence>MKKDAIKSAEVFPENFKIYRNDRGTLGGGVFLGIHEDLISTEFIEPVTDCEIEWSKIKLKNSKDLFIASYYMPHRNMKDITNLKLSLVKLTTGKPKHIIIAGDFNCPDIDWINMEIKTGAPDKEVQQALMDLSIEHGLVQIHDKPTREGNLLDLVFTNNPSLIKSTGNAPGISDHDIVITDSLIKPYYCKQRPQKRYMFGKANWDQIKTDINMITKDIYNHIHDMPIDKTWQTFKNGVQATIDTNVPSKMIKKKHSVPWLNRKLRKMLKRKARLHKHARKTGSYKEYKQFQKDCKRQFRKAEWNYINDIINAGFEKYSSKPFWNYMKAKKQDNIGVAPLKTFIRPESCMEMDTDRLKYWYIVLTISLRGISSSSECERQANPPDDISRQT</sequence>